<evidence type="ECO:0000313" key="3">
    <source>
        <dbReference type="Proteomes" id="UP000256690"/>
    </source>
</evidence>
<dbReference type="RefSeq" id="XP_026601437.1">
    <property type="nucleotide sequence ID" value="XM_026750433.1"/>
</dbReference>
<feature type="compositionally biased region" description="Acidic residues" evidence="1">
    <location>
        <begin position="128"/>
        <end position="145"/>
    </location>
</feature>
<dbReference type="OrthoDB" id="5420368at2759"/>
<dbReference type="Proteomes" id="UP000256690">
    <property type="component" value="Unassembled WGS sequence"/>
</dbReference>
<proteinExistence type="predicted"/>
<comment type="caution">
    <text evidence="2">The sequence shown here is derived from an EMBL/GenBank/DDBJ whole genome shotgun (WGS) entry which is preliminary data.</text>
</comment>
<protein>
    <submittedName>
        <fullName evidence="2">Uncharacterized protein</fullName>
    </submittedName>
</protein>
<keyword evidence="3" id="KW-1185">Reference proteome</keyword>
<evidence type="ECO:0000313" key="2">
    <source>
        <dbReference type="EMBL" id="RDW70906.1"/>
    </source>
</evidence>
<dbReference type="AlphaFoldDB" id="A0A3D8RAB0"/>
<name>A0A3D8RAB0_9EURO</name>
<feature type="compositionally biased region" description="Basic and acidic residues" evidence="1">
    <location>
        <begin position="146"/>
        <end position="161"/>
    </location>
</feature>
<organism evidence="2 3">
    <name type="scientific">Aspergillus mulundensis</name>
    <dbReference type="NCBI Taxonomy" id="1810919"/>
    <lineage>
        <taxon>Eukaryota</taxon>
        <taxon>Fungi</taxon>
        <taxon>Dikarya</taxon>
        <taxon>Ascomycota</taxon>
        <taxon>Pezizomycotina</taxon>
        <taxon>Eurotiomycetes</taxon>
        <taxon>Eurotiomycetidae</taxon>
        <taxon>Eurotiales</taxon>
        <taxon>Aspergillaceae</taxon>
        <taxon>Aspergillus</taxon>
        <taxon>Aspergillus subgen. Nidulantes</taxon>
    </lineage>
</organism>
<sequence>MRWTEDAEKMLWQTIFNTQSFHLELHKIAEGWPGDEKPTAKALKEHLQKYRKELGSDCKVTFGMTSKASAGEGSVPVTPRKRATPKKAAGDGAVVTPKKRGRQPKTSTPAKSGSDDSDEKEVKMEDVPATEDADAEAEADDEESEDVKVKKIKTELDNYEI</sequence>
<dbReference type="GeneID" id="38118787"/>
<evidence type="ECO:0000256" key="1">
    <source>
        <dbReference type="SAM" id="MobiDB-lite"/>
    </source>
</evidence>
<feature type="region of interest" description="Disordered" evidence="1">
    <location>
        <begin position="65"/>
        <end position="161"/>
    </location>
</feature>
<gene>
    <name evidence="2" type="ORF">DSM5745_08417</name>
</gene>
<accession>A0A3D8RAB0</accession>
<dbReference type="EMBL" id="PVWQ01000010">
    <property type="protein sequence ID" value="RDW70906.1"/>
    <property type="molecule type" value="Genomic_DNA"/>
</dbReference>
<reference evidence="2 3" key="1">
    <citation type="journal article" date="2018" name="IMA Fungus">
        <title>IMA Genome-F 9: Draft genome sequence of Annulohypoxylon stygium, Aspergillus mulundensis, Berkeleyomyces basicola (syn. Thielaviopsis basicola), Ceratocystis smalleyi, two Cercospora beticola strains, Coleophoma cylindrospora, Fusarium fracticaudum, Phialophora cf. hyalina, and Morchella septimelata.</title>
        <authorList>
            <person name="Wingfield B.D."/>
            <person name="Bills G.F."/>
            <person name="Dong Y."/>
            <person name="Huang W."/>
            <person name="Nel W.J."/>
            <person name="Swalarsk-Parry B.S."/>
            <person name="Vaghefi N."/>
            <person name="Wilken P.M."/>
            <person name="An Z."/>
            <person name="de Beer Z.W."/>
            <person name="De Vos L."/>
            <person name="Chen L."/>
            <person name="Duong T.A."/>
            <person name="Gao Y."/>
            <person name="Hammerbacher A."/>
            <person name="Kikkert J.R."/>
            <person name="Li Y."/>
            <person name="Li H."/>
            <person name="Li K."/>
            <person name="Li Q."/>
            <person name="Liu X."/>
            <person name="Ma X."/>
            <person name="Naidoo K."/>
            <person name="Pethybridge S.J."/>
            <person name="Sun J."/>
            <person name="Steenkamp E.T."/>
            <person name="van der Nest M.A."/>
            <person name="van Wyk S."/>
            <person name="Wingfield M.J."/>
            <person name="Xiong C."/>
            <person name="Yue Q."/>
            <person name="Zhang X."/>
        </authorList>
    </citation>
    <scope>NUCLEOTIDE SEQUENCE [LARGE SCALE GENOMIC DNA]</scope>
    <source>
        <strain evidence="2 3">DSM 5745</strain>
    </source>
</reference>
<dbReference type="STRING" id="1810919.A0A3D8RAB0"/>